<accession>V8C954</accession>
<dbReference type="eggNOG" id="COG0823">
    <property type="taxonomic scope" value="Bacteria"/>
</dbReference>
<proteinExistence type="predicted"/>
<comment type="caution">
    <text evidence="3">The sequence shown here is derived from an EMBL/GenBank/DDBJ whole genome shotgun (WGS) entry which is preliminary data.</text>
</comment>
<evidence type="ECO:0000259" key="2">
    <source>
        <dbReference type="Pfam" id="PF04052"/>
    </source>
</evidence>
<dbReference type="Pfam" id="PF04052">
    <property type="entry name" value="TolB_N"/>
    <property type="match status" value="1"/>
</dbReference>
<dbReference type="PANTHER" id="PTHR36842">
    <property type="entry name" value="PROTEIN TOLB HOMOLOG"/>
    <property type="match status" value="1"/>
</dbReference>
<dbReference type="GO" id="GO:0042597">
    <property type="term" value="C:periplasmic space"/>
    <property type="evidence" value="ECO:0007669"/>
    <property type="project" value="InterPro"/>
</dbReference>
<dbReference type="PATRIC" id="fig|1357400.3.peg.868"/>
<dbReference type="InterPro" id="IPR007195">
    <property type="entry name" value="TolB_N"/>
</dbReference>
<dbReference type="SUPFAM" id="SSF52964">
    <property type="entry name" value="TolB, N-terminal domain"/>
    <property type="match status" value="1"/>
</dbReference>
<gene>
    <name evidence="3" type="ORF">HMPREF2086_00635</name>
</gene>
<feature type="chain" id="PRO_5004767332" evidence="1">
    <location>
        <begin position="25"/>
        <end position="423"/>
    </location>
</feature>
<feature type="domain" description="TolB N-terminal" evidence="2">
    <location>
        <begin position="25"/>
        <end position="118"/>
    </location>
</feature>
<dbReference type="GO" id="GO:0015031">
    <property type="term" value="P:protein transport"/>
    <property type="evidence" value="ECO:0007669"/>
    <property type="project" value="InterPro"/>
</dbReference>
<keyword evidence="1" id="KW-0732">Signal</keyword>
<dbReference type="STRING" id="1357400.HMPREF2086_00635"/>
<reference evidence="3 4" key="1">
    <citation type="journal article" date="2014" name="Genome Announc.">
        <title>Draft genome sequences of six enterohepatic helicobacter species isolated from humans and one from rhesus macaques.</title>
        <authorList>
            <person name="Shen Z."/>
            <person name="Sheh A."/>
            <person name="Young S.K."/>
            <person name="Abouelliel A."/>
            <person name="Ward D.V."/>
            <person name="Earl A.M."/>
            <person name="Fox J.G."/>
        </authorList>
    </citation>
    <scope>NUCLEOTIDE SEQUENCE [LARGE SCALE GENOMIC DNA]</scope>
    <source>
        <strain evidence="3 4">MIT 99-5501</strain>
    </source>
</reference>
<evidence type="ECO:0000313" key="3">
    <source>
        <dbReference type="EMBL" id="ETD23889.1"/>
    </source>
</evidence>
<dbReference type="Gene3D" id="2.120.10.30">
    <property type="entry name" value="TolB, C-terminal domain"/>
    <property type="match status" value="1"/>
</dbReference>
<dbReference type="EMBL" id="AZJI01000004">
    <property type="protein sequence ID" value="ETD23889.1"/>
    <property type="molecule type" value="Genomic_DNA"/>
</dbReference>
<dbReference type="RefSeq" id="WP_023927360.1">
    <property type="nucleotide sequence ID" value="NZ_KI669454.1"/>
</dbReference>
<dbReference type="HOGENOM" id="CLU_665280_0_0_7"/>
<protein>
    <submittedName>
        <fullName evidence="3">Tol-Pal system beta propeller repeat protein TolB</fullName>
    </submittedName>
</protein>
<feature type="signal peptide" evidence="1">
    <location>
        <begin position="1"/>
        <end position="24"/>
    </location>
</feature>
<keyword evidence="4" id="KW-1185">Reference proteome</keyword>
<organism evidence="3 4">
    <name type="scientific">Helicobacter macacae MIT 99-5501</name>
    <dbReference type="NCBI Taxonomy" id="1357400"/>
    <lineage>
        <taxon>Bacteria</taxon>
        <taxon>Pseudomonadati</taxon>
        <taxon>Campylobacterota</taxon>
        <taxon>Epsilonproteobacteria</taxon>
        <taxon>Campylobacterales</taxon>
        <taxon>Helicobacteraceae</taxon>
        <taxon>Helicobacter</taxon>
    </lineage>
</organism>
<name>V8C954_9HELI</name>
<dbReference type="Gene3D" id="3.40.50.10070">
    <property type="entry name" value="TolB, N-terminal domain"/>
    <property type="match status" value="1"/>
</dbReference>
<sequence length="423" mass="47182">MRKFVVAFFGGVGLLMSLTFGADATMEIVKSVQRMPKIEVGYVPAGESLTAKRAYKVLMGDLSVSGHFEPSDGGAYSKGSIDYSIYQAKKIDLVAIIQVKKENKNYKATLLLYDINSSNLSINETYQVSDSQLYPFAAHKMAIDINKYIKAPPIDWMSRYVVYSQYTISGLANIVLSDYTLTYNQTIITGGLNIFPKWADSAQKEIYFTRYLPLPTIIRYNIYTGESERLVDSQGMAAVSDVSKDGKKLLITLAPRKQTDIYLYDTKSKKLSQLTKYPGIDVSGAFIKNDNEMVFISDRLGTPNVYSKSLNLNAPAQQVVFHGRNNNSVSSFGDYIAYASRESNNEFGPNIFNIYIISTKSDFIRRLTAVGNNQMPKFSQDGGSVMFLKHTAGQSAIGVIRLDYNKSFLFPLTNAVGIQSFDW</sequence>
<dbReference type="PANTHER" id="PTHR36842:SF1">
    <property type="entry name" value="PROTEIN TOLB"/>
    <property type="match status" value="1"/>
</dbReference>
<evidence type="ECO:0000256" key="1">
    <source>
        <dbReference type="SAM" id="SignalP"/>
    </source>
</evidence>
<dbReference type="SUPFAM" id="SSF69304">
    <property type="entry name" value="Tricorn protease N-terminal domain"/>
    <property type="match status" value="1"/>
</dbReference>
<dbReference type="NCBIfam" id="NF003124">
    <property type="entry name" value="PRK04043.1"/>
    <property type="match status" value="1"/>
</dbReference>
<dbReference type="Proteomes" id="UP000018731">
    <property type="component" value="Unassembled WGS sequence"/>
</dbReference>
<evidence type="ECO:0000313" key="4">
    <source>
        <dbReference type="Proteomes" id="UP000018731"/>
    </source>
</evidence>
<dbReference type="InterPro" id="IPR011042">
    <property type="entry name" value="6-blade_b-propeller_TolB-like"/>
</dbReference>
<dbReference type="AlphaFoldDB" id="V8C954"/>